<evidence type="ECO:0000256" key="2">
    <source>
        <dbReference type="SAM" id="MobiDB-lite"/>
    </source>
</evidence>
<dbReference type="EMBL" id="CP126651">
    <property type="protein sequence ID" value="WJZ85502.1"/>
    <property type="molecule type" value="Genomic_DNA"/>
</dbReference>
<evidence type="ECO:0000313" key="4">
    <source>
        <dbReference type="EMBL" id="WJZ85502.1"/>
    </source>
</evidence>
<keyword evidence="5" id="KW-1185">Reference proteome</keyword>
<protein>
    <submittedName>
        <fullName evidence="3">Uncharacterized protein</fullName>
    </submittedName>
</protein>
<evidence type="ECO:0000313" key="3">
    <source>
        <dbReference type="EMBL" id="CAN72614.1"/>
    </source>
</evidence>
<keyword evidence="1" id="KW-0175">Coiled coil</keyword>
<feature type="coiled-coil region" evidence="1">
    <location>
        <begin position="116"/>
        <end position="164"/>
    </location>
</feature>
<evidence type="ECO:0000256" key="1">
    <source>
        <dbReference type="SAM" id="Coils"/>
    </source>
</evidence>
<dbReference type="EMBL" id="AM467906">
    <property type="protein sequence ID" value="CAN72614.1"/>
    <property type="molecule type" value="Genomic_DNA"/>
</dbReference>
<reference evidence="3" key="1">
    <citation type="journal article" date="2007" name="PLoS ONE">
        <title>The first genome sequence of an elite grapevine cultivar (Pinot noir Vitis vinifera L.): coping with a highly heterozygous genome.</title>
        <authorList>
            <person name="Velasco R."/>
            <person name="Zharkikh A."/>
            <person name="Troggio M."/>
            <person name="Cartwright D.A."/>
            <person name="Cestaro A."/>
            <person name="Pruss D."/>
            <person name="Pindo M."/>
            <person name="FitzGerald L.M."/>
            <person name="Vezzulli S."/>
            <person name="Reid J."/>
            <person name="Malacarne G."/>
            <person name="Iliev D."/>
            <person name="Coppola G."/>
            <person name="Wardell B."/>
            <person name="Micheletti D."/>
            <person name="Macalma T."/>
            <person name="Facci M."/>
            <person name="Mitchell J.T."/>
            <person name="Perazzolli M."/>
            <person name="Eldredge G."/>
            <person name="Gatto P."/>
            <person name="Oyzerski R."/>
            <person name="Moretto M."/>
            <person name="Gutin N."/>
            <person name="Stefanini M."/>
            <person name="Chen Y."/>
            <person name="Segala C."/>
            <person name="Davenport C."/>
            <person name="Dematte L."/>
            <person name="Mraz A."/>
            <person name="Battilana J."/>
            <person name="Stormo K."/>
            <person name="Costa F."/>
            <person name="Tao Q."/>
            <person name="Si-Ammour A."/>
            <person name="Harkins T."/>
            <person name="Lackey A."/>
            <person name="Perbost C."/>
            <person name="Taillon B."/>
            <person name="Stella A."/>
            <person name="Solovyev V."/>
            <person name="Fawcett J.A."/>
            <person name="Sterck L."/>
            <person name="Vandepoele K."/>
            <person name="Grando S.M."/>
            <person name="Toppo S."/>
            <person name="Moser C."/>
            <person name="Lanchbury J."/>
            <person name="Bogden R."/>
            <person name="Skolnick M."/>
            <person name="Sgaramella V."/>
            <person name="Bhatnagar S.K."/>
            <person name="Fontana P."/>
            <person name="Gutin A."/>
            <person name="Van de Peer Y."/>
            <person name="Salamini F."/>
            <person name="Viola R."/>
        </authorList>
    </citation>
    <scope>NUCLEOTIDE SEQUENCE</scope>
</reference>
<gene>
    <name evidence="3" type="ORF">VITISV_035832</name>
    <name evidence="4" type="ORF">VitviT2T_005033</name>
</gene>
<organism evidence="3">
    <name type="scientific">Vitis vinifera</name>
    <name type="common">Grape</name>
    <dbReference type="NCBI Taxonomy" id="29760"/>
    <lineage>
        <taxon>Eukaryota</taxon>
        <taxon>Viridiplantae</taxon>
        <taxon>Streptophyta</taxon>
        <taxon>Embryophyta</taxon>
        <taxon>Tracheophyta</taxon>
        <taxon>Spermatophyta</taxon>
        <taxon>Magnoliopsida</taxon>
        <taxon>eudicotyledons</taxon>
        <taxon>Gunneridae</taxon>
        <taxon>Pentapetalae</taxon>
        <taxon>rosids</taxon>
        <taxon>Vitales</taxon>
        <taxon>Vitaceae</taxon>
        <taxon>Viteae</taxon>
        <taxon>Vitis</taxon>
    </lineage>
</organism>
<proteinExistence type="predicted"/>
<sequence length="207" mass="23011">MPCPARKSQAQAQVTASNEVTISYGVEHIEALEHIVPPIVTKKEEEKEMVVNLWADFHKNGPKQSFITRVPFRTSNEAIKTIMSLKEYTTMQTVELATKAVTVVTRKATKKGVDLLKKAELDNKTLQAKVRQLELENAFLSSAKAKVEENGAQLKLDLKQSQANFVKRKKNLKVAYQKISGDIPNIPSNDDEDKSNEGIPAADGHDV</sequence>
<reference evidence="4 5" key="2">
    <citation type="journal article" date="2023" name="Hortic Res">
        <title>The complete reference genome for grapevine (Vitis vinifera L.) genetics and breeding.</title>
        <authorList>
            <person name="Shi X."/>
            <person name="Cao S."/>
            <person name="Wang X."/>
            <person name="Huang S."/>
            <person name="Wang Y."/>
            <person name="Liu Z."/>
            <person name="Liu W."/>
            <person name="Leng X."/>
            <person name="Peng Y."/>
            <person name="Wang N."/>
            <person name="Wang Y."/>
            <person name="Ma Z."/>
            <person name="Xu X."/>
            <person name="Zhang F."/>
            <person name="Xue H."/>
            <person name="Zhong H."/>
            <person name="Wang Y."/>
            <person name="Zhang K."/>
            <person name="Velt A."/>
            <person name="Avia K."/>
            <person name="Holtgrawe D."/>
            <person name="Grimplet J."/>
            <person name="Matus J.T."/>
            <person name="Ware D."/>
            <person name="Wu X."/>
            <person name="Wang H."/>
            <person name="Liu C."/>
            <person name="Fang Y."/>
            <person name="Rustenholz C."/>
            <person name="Cheng Z."/>
            <person name="Xiao H."/>
            <person name="Zhou Y."/>
        </authorList>
    </citation>
    <scope>NUCLEOTIDE SEQUENCE [LARGE SCALE GENOMIC DNA]</scope>
    <source>
        <strain evidence="5">cv. Pinot noir / PN40024</strain>
        <tissue evidence="4">Leaf</tissue>
    </source>
</reference>
<accession>A5BQV6</accession>
<dbReference type="Proteomes" id="UP001227230">
    <property type="component" value="Chromosome 4"/>
</dbReference>
<evidence type="ECO:0000313" key="5">
    <source>
        <dbReference type="Proteomes" id="UP001227230"/>
    </source>
</evidence>
<name>A5BQV6_VITVI</name>
<dbReference type="AlphaFoldDB" id="A5BQV6"/>
<feature type="region of interest" description="Disordered" evidence="2">
    <location>
        <begin position="181"/>
        <end position="207"/>
    </location>
</feature>